<reference evidence="2" key="1">
    <citation type="submission" date="2022-10" db="EMBL/GenBank/DDBJ databases">
        <title>The complete genomes of actinobacterial strains from the NBC collection.</title>
        <authorList>
            <person name="Joergensen T.S."/>
            <person name="Alvarez Arevalo M."/>
            <person name="Sterndorff E.B."/>
            <person name="Faurdal D."/>
            <person name="Vuksanovic O."/>
            <person name="Mourched A.-S."/>
            <person name="Charusanti P."/>
            <person name="Shaw S."/>
            <person name="Blin K."/>
            <person name="Weber T."/>
        </authorList>
    </citation>
    <scope>NUCLEOTIDE SEQUENCE</scope>
    <source>
        <strain evidence="2">NBC_00093</strain>
    </source>
</reference>
<gene>
    <name evidence="2" type="ORF">OHA22_00860</name>
</gene>
<dbReference type="PANTHER" id="PTHR10992">
    <property type="entry name" value="METHYLESTERASE FAMILY MEMBER"/>
    <property type="match status" value="1"/>
</dbReference>
<dbReference type="GO" id="GO:0080031">
    <property type="term" value="F:methyl salicylate esterase activity"/>
    <property type="evidence" value="ECO:0007669"/>
    <property type="project" value="TreeGrafter"/>
</dbReference>
<name>A0AAU1ZP02_9ACTN</name>
<dbReference type="Pfam" id="PF12697">
    <property type="entry name" value="Abhydrolase_6"/>
    <property type="match status" value="1"/>
</dbReference>
<keyword evidence="2" id="KW-0378">Hydrolase</keyword>
<dbReference type="InterPro" id="IPR000073">
    <property type="entry name" value="AB_hydrolase_1"/>
</dbReference>
<feature type="domain" description="AB hydrolase-1" evidence="1">
    <location>
        <begin position="5"/>
        <end position="231"/>
    </location>
</feature>
<accession>A0AAU1ZP02</accession>
<sequence>MATYVLVHGGGHGGWCWQRLTPLLRAAGHEVYTPTLTGLGERAHLLRPDIDLDTHITDVVGVLRYEDCTDVILVGHSYGGMVITGVADRAAERIAHLVYLDAAIPENEQSLVQVAGELMAAARAGSRVVDGVELVLWPDSDAVKYYGITEPEDVAWMWDRLTPHPWKCFEQPLRLKDPTALTRIPRTEVHTTSSLSMAPPGTSEALAGNERTWVVDSGHDLMVTAPTAVAEILLGLGAD</sequence>
<dbReference type="AlphaFoldDB" id="A0AAU1ZP02"/>
<dbReference type="EMBL" id="CP108222">
    <property type="protein sequence ID" value="WTT14161.1"/>
    <property type="molecule type" value="Genomic_DNA"/>
</dbReference>
<dbReference type="SUPFAM" id="SSF53474">
    <property type="entry name" value="alpha/beta-Hydrolases"/>
    <property type="match status" value="1"/>
</dbReference>
<dbReference type="InterPro" id="IPR045889">
    <property type="entry name" value="MES/HNL"/>
</dbReference>
<dbReference type="GO" id="GO:0009696">
    <property type="term" value="P:salicylic acid metabolic process"/>
    <property type="evidence" value="ECO:0007669"/>
    <property type="project" value="TreeGrafter"/>
</dbReference>
<dbReference type="Gene3D" id="3.40.50.1820">
    <property type="entry name" value="alpha/beta hydrolase"/>
    <property type="match status" value="1"/>
</dbReference>
<organism evidence="2">
    <name type="scientific">Streptomyces sp. NBC_00093</name>
    <dbReference type="NCBI Taxonomy" id="2975649"/>
    <lineage>
        <taxon>Bacteria</taxon>
        <taxon>Bacillati</taxon>
        <taxon>Actinomycetota</taxon>
        <taxon>Actinomycetes</taxon>
        <taxon>Kitasatosporales</taxon>
        <taxon>Streptomycetaceae</taxon>
        <taxon>Streptomyces</taxon>
    </lineage>
</organism>
<dbReference type="GO" id="GO:0009694">
    <property type="term" value="P:jasmonic acid metabolic process"/>
    <property type="evidence" value="ECO:0007669"/>
    <property type="project" value="TreeGrafter"/>
</dbReference>
<dbReference type="GO" id="GO:0080030">
    <property type="term" value="F:methyl indole-3-acetate esterase activity"/>
    <property type="evidence" value="ECO:0007669"/>
    <property type="project" value="TreeGrafter"/>
</dbReference>
<dbReference type="InterPro" id="IPR029058">
    <property type="entry name" value="AB_hydrolase_fold"/>
</dbReference>
<evidence type="ECO:0000313" key="2">
    <source>
        <dbReference type="EMBL" id="WTT14161.1"/>
    </source>
</evidence>
<protein>
    <submittedName>
        <fullName evidence="2">Alpha/beta hydrolase</fullName>
    </submittedName>
</protein>
<proteinExistence type="predicted"/>
<dbReference type="GO" id="GO:0080032">
    <property type="term" value="F:methyl jasmonate esterase activity"/>
    <property type="evidence" value="ECO:0007669"/>
    <property type="project" value="TreeGrafter"/>
</dbReference>
<dbReference type="PANTHER" id="PTHR10992:SF1003">
    <property type="entry name" value="OS11G0492800 PROTEIN"/>
    <property type="match status" value="1"/>
</dbReference>
<evidence type="ECO:0000259" key="1">
    <source>
        <dbReference type="Pfam" id="PF12697"/>
    </source>
</evidence>